<keyword evidence="4" id="KW-1185">Reference proteome</keyword>
<evidence type="ECO:0000256" key="1">
    <source>
        <dbReference type="SAM" id="MobiDB-lite"/>
    </source>
</evidence>
<keyword evidence="2" id="KW-0732">Signal</keyword>
<protein>
    <submittedName>
        <fullName evidence="3">Uncharacterized protein</fullName>
    </submittedName>
</protein>
<accession>A0ABV6QK60</accession>
<reference evidence="3 4" key="1">
    <citation type="submission" date="2024-09" db="EMBL/GenBank/DDBJ databases">
        <authorList>
            <person name="Sun Q."/>
            <person name="Mori K."/>
        </authorList>
    </citation>
    <scope>NUCLEOTIDE SEQUENCE [LARGE SCALE GENOMIC DNA]</scope>
    <source>
        <strain evidence="3 4">CGMCC 1.15906</strain>
    </source>
</reference>
<evidence type="ECO:0000313" key="4">
    <source>
        <dbReference type="Proteomes" id="UP001589890"/>
    </source>
</evidence>
<proteinExistence type="predicted"/>
<dbReference type="RefSeq" id="WP_380046991.1">
    <property type="nucleotide sequence ID" value="NZ_JBHLTC010000015.1"/>
</dbReference>
<evidence type="ECO:0000313" key="3">
    <source>
        <dbReference type="EMBL" id="MFC0625018.1"/>
    </source>
</evidence>
<dbReference type="EMBL" id="JBHLTC010000015">
    <property type="protein sequence ID" value="MFC0625018.1"/>
    <property type="molecule type" value="Genomic_DNA"/>
</dbReference>
<feature type="compositionally biased region" description="Low complexity" evidence="1">
    <location>
        <begin position="141"/>
        <end position="155"/>
    </location>
</feature>
<evidence type="ECO:0000256" key="2">
    <source>
        <dbReference type="SAM" id="SignalP"/>
    </source>
</evidence>
<gene>
    <name evidence="3" type="ORF">ACFFGN_13145</name>
</gene>
<organism evidence="3 4">
    <name type="scientific">Kribbella deserti</name>
    <dbReference type="NCBI Taxonomy" id="1926257"/>
    <lineage>
        <taxon>Bacteria</taxon>
        <taxon>Bacillati</taxon>
        <taxon>Actinomycetota</taxon>
        <taxon>Actinomycetes</taxon>
        <taxon>Propionibacteriales</taxon>
        <taxon>Kribbellaceae</taxon>
        <taxon>Kribbella</taxon>
    </lineage>
</organism>
<comment type="caution">
    <text evidence="3">The sequence shown here is derived from an EMBL/GenBank/DDBJ whole genome shotgun (WGS) entry which is preliminary data.</text>
</comment>
<feature type="signal peptide" evidence="2">
    <location>
        <begin position="1"/>
        <end position="25"/>
    </location>
</feature>
<dbReference type="Proteomes" id="UP001589890">
    <property type="component" value="Unassembled WGS sequence"/>
</dbReference>
<feature type="region of interest" description="Disordered" evidence="1">
    <location>
        <begin position="128"/>
        <end position="156"/>
    </location>
</feature>
<sequence length="435" mass="45505">MKKRSIAVACLLPALTALHLAPASAAPAAAGAVSAVSGVTLAWADAGRTAIKITWTSPLADKVELTTSYGPELLGTTAAGAADQLVVPVSKFHPTYDPSRKAQIIVTDSAGASASSKEFDQHVPRAKPAGVGISGSSLQGTADVDTTPDATPNDPLDVAVPVPLRYRPNILVDCTRTKYATSSSPSFSIPLPSLAARLWIDTSNEWPAPYVDENYSGFGIDRARISTAAPTSTTYRQAFTLTGTVTQLEAFFTHEQGNCGIGPVVPEPRPVVIQARKDSSSAWGVVGSTSTGAGGRYSFQVTNPGTRQYRSVVPTRKTNDSLDLGVTSGIRTVAATTQVLSAKFLTATVAYGKPATAYLSVLPGSNQRALLQAKNTSGAWAGVTYKTLAGGKGYATITWRRRGVTPFRWYVPASKTSSGLTVGAVFTGSFYLTVR</sequence>
<name>A0ABV6QK60_9ACTN</name>
<feature type="chain" id="PRO_5046515981" evidence="2">
    <location>
        <begin position="26"/>
        <end position="435"/>
    </location>
</feature>